<dbReference type="PANTHER" id="PTHR45266">
    <property type="entry name" value="OXALOACETATE DECARBOXYLASE ALPHA CHAIN"/>
    <property type="match status" value="1"/>
</dbReference>
<dbReference type="RefSeq" id="WP_197312940.1">
    <property type="nucleotide sequence ID" value="NZ_JADZLT010000056.1"/>
</dbReference>
<dbReference type="Proteomes" id="UP000631694">
    <property type="component" value="Unassembled WGS sequence"/>
</dbReference>
<name>A0A931I5L0_9HYPH</name>
<keyword evidence="7" id="KW-1185">Reference proteome</keyword>
<sequence length="147" mass="15461">MSKTPINQDLIRQLAELLHEKDISEIEVEHDDFRIRVARNVTVAAQVAPVAVAAAPIAAAVLAPADAANHPGTVSSPMVGTCYLAAEPGARSFVAVGDTVRVGQTLLIIEAMKHMNPIPSPRAGKVTAILVDDGQPVEFGEPLVVIE</sequence>
<comment type="pathway">
    <text evidence="4">Lipid metabolism; fatty acid biosynthesis.</text>
</comment>
<evidence type="ECO:0000256" key="1">
    <source>
        <dbReference type="ARBA" id="ARBA00003761"/>
    </source>
</evidence>
<dbReference type="GO" id="GO:0009317">
    <property type="term" value="C:acetyl-CoA carboxylase complex"/>
    <property type="evidence" value="ECO:0007669"/>
    <property type="project" value="InterPro"/>
</dbReference>
<dbReference type="InterPro" id="IPR011053">
    <property type="entry name" value="Single_hybrid_motif"/>
</dbReference>
<keyword evidence="4" id="KW-0275">Fatty acid biosynthesis</keyword>
<evidence type="ECO:0000256" key="3">
    <source>
        <dbReference type="ARBA" id="ARBA00023267"/>
    </source>
</evidence>
<reference evidence="6" key="1">
    <citation type="submission" date="2020-12" db="EMBL/GenBank/DDBJ databases">
        <title>Methylobrevis albus sp. nov., isolated from fresh water lack sediment.</title>
        <authorList>
            <person name="Zou Q."/>
        </authorList>
    </citation>
    <scope>NUCLEOTIDE SEQUENCE</scope>
    <source>
        <strain evidence="6">L22</strain>
    </source>
</reference>
<dbReference type="EMBL" id="JADZLT010000056">
    <property type="protein sequence ID" value="MBH0239869.1"/>
    <property type="molecule type" value="Genomic_DNA"/>
</dbReference>
<accession>A0A931I5L0</accession>
<protein>
    <recommendedName>
        <fullName evidence="2 4">Biotin carboxyl carrier protein of acetyl-CoA carboxylase</fullName>
    </recommendedName>
</protein>
<dbReference type="PANTHER" id="PTHR45266:SF3">
    <property type="entry name" value="OXALOACETATE DECARBOXYLASE ALPHA CHAIN"/>
    <property type="match status" value="1"/>
</dbReference>
<dbReference type="FunFam" id="2.40.50.100:FF:000003">
    <property type="entry name" value="Acetyl-CoA carboxylase biotin carboxyl carrier protein"/>
    <property type="match status" value="1"/>
</dbReference>
<gene>
    <name evidence="6" type="primary">accB</name>
    <name evidence="6" type="ORF">I5731_18760</name>
</gene>
<dbReference type="GO" id="GO:0003989">
    <property type="term" value="F:acetyl-CoA carboxylase activity"/>
    <property type="evidence" value="ECO:0007669"/>
    <property type="project" value="InterPro"/>
</dbReference>
<comment type="function">
    <text evidence="1 4">This protein is a component of the acetyl coenzyme A carboxylase complex; first, biotin carboxylase catalyzes the carboxylation of the carrier protein and then the transcarboxylase transfers the carboxyl group to form malonyl-CoA.</text>
</comment>
<dbReference type="Pfam" id="PF00364">
    <property type="entry name" value="Biotin_lipoyl"/>
    <property type="match status" value="1"/>
</dbReference>
<dbReference type="CDD" id="cd06850">
    <property type="entry name" value="biotinyl_domain"/>
    <property type="match status" value="1"/>
</dbReference>
<organism evidence="6 7">
    <name type="scientific">Methylobrevis albus</name>
    <dbReference type="NCBI Taxonomy" id="2793297"/>
    <lineage>
        <taxon>Bacteria</taxon>
        <taxon>Pseudomonadati</taxon>
        <taxon>Pseudomonadota</taxon>
        <taxon>Alphaproteobacteria</taxon>
        <taxon>Hyphomicrobiales</taxon>
        <taxon>Pleomorphomonadaceae</taxon>
        <taxon>Methylobrevis</taxon>
    </lineage>
</organism>
<keyword evidence="4" id="KW-0443">Lipid metabolism</keyword>
<evidence type="ECO:0000256" key="4">
    <source>
        <dbReference type="RuleBase" id="RU364072"/>
    </source>
</evidence>
<dbReference type="InterPro" id="IPR050709">
    <property type="entry name" value="Biotin_Carboxyl_Carrier/Decarb"/>
</dbReference>
<keyword evidence="3 4" id="KW-0092">Biotin</keyword>
<feature type="domain" description="Lipoyl-binding" evidence="5">
    <location>
        <begin position="71"/>
        <end position="147"/>
    </location>
</feature>
<evidence type="ECO:0000256" key="2">
    <source>
        <dbReference type="ARBA" id="ARBA00017562"/>
    </source>
</evidence>
<evidence type="ECO:0000313" key="6">
    <source>
        <dbReference type="EMBL" id="MBH0239869.1"/>
    </source>
</evidence>
<dbReference type="NCBIfam" id="TIGR00531">
    <property type="entry name" value="BCCP"/>
    <property type="match status" value="1"/>
</dbReference>
<dbReference type="SUPFAM" id="SSF51230">
    <property type="entry name" value="Single hybrid motif"/>
    <property type="match status" value="1"/>
</dbReference>
<dbReference type="InterPro" id="IPR000089">
    <property type="entry name" value="Biotin_lipoyl"/>
</dbReference>
<comment type="caution">
    <text evidence="6">The sequence shown here is derived from an EMBL/GenBank/DDBJ whole genome shotgun (WGS) entry which is preliminary data.</text>
</comment>
<evidence type="ECO:0000313" key="7">
    <source>
        <dbReference type="Proteomes" id="UP000631694"/>
    </source>
</evidence>
<dbReference type="AlphaFoldDB" id="A0A931I5L0"/>
<keyword evidence="4" id="KW-0444">Lipid biosynthesis</keyword>
<dbReference type="PROSITE" id="PS50968">
    <property type="entry name" value="BIOTINYL_LIPOYL"/>
    <property type="match status" value="1"/>
</dbReference>
<evidence type="ECO:0000259" key="5">
    <source>
        <dbReference type="PROSITE" id="PS50968"/>
    </source>
</evidence>
<proteinExistence type="predicted"/>
<dbReference type="PRINTS" id="PR01071">
    <property type="entry name" value="ACOABIOTINCC"/>
</dbReference>
<dbReference type="Gene3D" id="2.40.50.100">
    <property type="match status" value="1"/>
</dbReference>
<dbReference type="GO" id="GO:0006633">
    <property type="term" value="P:fatty acid biosynthetic process"/>
    <property type="evidence" value="ECO:0007669"/>
    <property type="project" value="UniProtKB-KW"/>
</dbReference>
<keyword evidence="4" id="KW-0276">Fatty acid metabolism</keyword>
<dbReference type="InterPro" id="IPR001249">
    <property type="entry name" value="AcCoA_biotinCC"/>
</dbReference>